<evidence type="ECO:0000313" key="1">
    <source>
        <dbReference type="EMBL" id="CAB4667716.1"/>
    </source>
</evidence>
<proteinExistence type="predicted"/>
<reference evidence="1" key="1">
    <citation type="submission" date="2020-05" db="EMBL/GenBank/DDBJ databases">
        <authorList>
            <person name="Chiriac C."/>
            <person name="Salcher M."/>
            <person name="Ghai R."/>
            <person name="Kavagutti S V."/>
        </authorList>
    </citation>
    <scope>NUCLEOTIDE SEQUENCE</scope>
</reference>
<accession>A0A6J6M0Z5</accession>
<name>A0A6J6M0Z5_9ZZZZ</name>
<gene>
    <name evidence="1" type="ORF">UFOPK2169_01789</name>
</gene>
<organism evidence="1">
    <name type="scientific">freshwater metagenome</name>
    <dbReference type="NCBI Taxonomy" id="449393"/>
    <lineage>
        <taxon>unclassified sequences</taxon>
        <taxon>metagenomes</taxon>
        <taxon>ecological metagenomes</taxon>
    </lineage>
</organism>
<protein>
    <submittedName>
        <fullName evidence="1">Unannotated protein</fullName>
    </submittedName>
</protein>
<dbReference type="EMBL" id="CAEZWE010000121">
    <property type="protein sequence ID" value="CAB4667716.1"/>
    <property type="molecule type" value="Genomic_DNA"/>
</dbReference>
<sequence>MAAFDIVTFSLRPEISDDTFIQIDAQMQEWTYVHLPGIMRRTVARDAHGQWIVIQLFDTLDQCGTEYFTRTERPVSEWSACIDHSTVVARAYTLL</sequence>
<dbReference type="AlphaFoldDB" id="A0A6J6M0Z5"/>